<organism evidence="1 2">
    <name type="scientific">Cucumis melo var. makuwa</name>
    <name type="common">Oriental melon</name>
    <dbReference type="NCBI Taxonomy" id="1194695"/>
    <lineage>
        <taxon>Eukaryota</taxon>
        <taxon>Viridiplantae</taxon>
        <taxon>Streptophyta</taxon>
        <taxon>Embryophyta</taxon>
        <taxon>Tracheophyta</taxon>
        <taxon>Spermatophyta</taxon>
        <taxon>Magnoliopsida</taxon>
        <taxon>eudicotyledons</taxon>
        <taxon>Gunneridae</taxon>
        <taxon>Pentapetalae</taxon>
        <taxon>rosids</taxon>
        <taxon>fabids</taxon>
        <taxon>Cucurbitales</taxon>
        <taxon>Cucurbitaceae</taxon>
        <taxon>Benincaseae</taxon>
        <taxon>Cucumis</taxon>
    </lineage>
</organism>
<comment type="caution">
    <text evidence="1">The sequence shown here is derived from an EMBL/GenBank/DDBJ whole genome shotgun (WGS) entry which is preliminary data.</text>
</comment>
<evidence type="ECO:0000313" key="2">
    <source>
        <dbReference type="Proteomes" id="UP000321947"/>
    </source>
</evidence>
<accession>A0A5D3D5Y0</accession>
<reference evidence="1 2" key="1">
    <citation type="submission" date="2019-08" db="EMBL/GenBank/DDBJ databases">
        <title>Draft genome sequences of two oriental melons (Cucumis melo L. var makuwa).</title>
        <authorList>
            <person name="Kwon S.-Y."/>
        </authorList>
    </citation>
    <scope>NUCLEOTIDE SEQUENCE [LARGE SCALE GENOMIC DNA]</scope>
    <source>
        <strain evidence="2">cv. Chang Bougi</strain>
        <tissue evidence="1">Leaf</tissue>
    </source>
</reference>
<dbReference type="Proteomes" id="UP000321947">
    <property type="component" value="Unassembled WGS sequence"/>
</dbReference>
<dbReference type="AlphaFoldDB" id="A0A5D3D5Y0"/>
<evidence type="ECO:0008006" key="3">
    <source>
        <dbReference type="Google" id="ProtNLM"/>
    </source>
</evidence>
<name>A0A5D3D5Y0_CUCMM</name>
<sequence length="169" mass="19137">MLIIKAVIEMIPEEEQLKIASGELFENLRSSTIVQSKNGGSKRGREVVNDECDFKKSKKQKSKSKMKKAIWNLQDRVAVVEGQLTSIKSDFDELKGMMSTILKHIGLQRKGDEGDRKGFEGLVDHTLESEEVDNAKTEDVDIGDTPNWATKMFTPLAPPWLRFNIELEK</sequence>
<gene>
    <name evidence="1" type="ORF">E5676_scaffold204G001170</name>
</gene>
<protein>
    <recommendedName>
        <fullName evidence="3">Ulp1-like peptidase</fullName>
    </recommendedName>
</protein>
<dbReference type="EMBL" id="SSTD01007443">
    <property type="protein sequence ID" value="TYK18903.1"/>
    <property type="molecule type" value="Genomic_DNA"/>
</dbReference>
<evidence type="ECO:0000313" key="1">
    <source>
        <dbReference type="EMBL" id="TYK18903.1"/>
    </source>
</evidence>
<proteinExistence type="predicted"/>